<dbReference type="EMBL" id="LXQA011143088">
    <property type="protein sequence ID" value="MCI86527.1"/>
    <property type="molecule type" value="Genomic_DNA"/>
</dbReference>
<evidence type="ECO:0000313" key="3">
    <source>
        <dbReference type="Proteomes" id="UP000265520"/>
    </source>
</evidence>
<accession>A0A392VF76</accession>
<keyword evidence="3" id="KW-1185">Reference proteome</keyword>
<dbReference type="AlphaFoldDB" id="A0A392VF76"/>
<feature type="region of interest" description="Disordered" evidence="1">
    <location>
        <begin position="1"/>
        <end position="30"/>
    </location>
</feature>
<comment type="caution">
    <text evidence="2">The sequence shown here is derived from an EMBL/GenBank/DDBJ whole genome shotgun (WGS) entry which is preliminary data.</text>
</comment>
<feature type="non-terminal residue" evidence="2">
    <location>
        <position position="40"/>
    </location>
</feature>
<evidence type="ECO:0000256" key="1">
    <source>
        <dbReference type="SAM" id="MobiDB-lite"/>
    </source>
</evidence>
<organism evidence="2 3">
    <name type="scientific">Trifolium medium</name>
    <dbReference type="NCBI Taxonomy" id="97028"/>
    <lineage>
        <taxon>Eukaryota</taxon>
        <taxon>Viridiplantae</taxon>
        <taxon>Streptophyta</taxon>
        <taxon>Embryophyta</taxon>
        <taxon>Tracheophyta</taxon>
        <taxon>Spermatophyta</taxon>
        <taxon>Magnoliopsida</taxon>
        <taxon>eudicotyledons</taxon>
        <taxon>Gunneridae</taxon>
        <taxon>Pentapetalae</taxon>
        <taxon>rosids</taxon>
        <taxon>fabids</taxon>
        <taxon>Fabales</taxon>
        <taxon>Fabaceae</taxon>
        <taxon>Papilionoideae</taxon>
        <taxon>50 kb inversion clade</taxon>
        <taxon>NPAAA clade</taxon>
        <taxon>Hologalegina</taxon>
        <taxon>IRL clade</taxon>
        <taxon>Trifolieae</taxon>
        <taxon>Trifolium</taxon>
    </lineage>
</organism>
<evidence type="ECO:0000313" key="2">
    <source>
        <dbReference type="EMBL" id="MCI86527.1"/>
    </source>
</evidence>
<reference evidence="2 3" key="1">
    <citation type="journal article" date="2018" name="Front. Plant Sci.">
        <title>Red Clover (Trifolium pratense) and Zigzag Clover (T. medium) - A Picture of Genomic Similarities and Differences.</title>
        <authorList>
            <person name="Dluhosova J."/>
            <person name="Istvanek J."/>
            <person name="Nedelnik J."/>
            <person name="Repkova J."/>
        </authorList>
    </citation>
    <scope>NUCLEOTIDE SEQUENCE [LARGE SCALE GENOMIC DNA]</scope>
    <source>
        <strain evidence="3">cv. 10/8</strain>
        <tissue evidence="2">Leaf</tissue>
    </source>
</reference>
<proteinExistence type="predicted"/>
<feature type="compositionally biased region" description="Basic and acidic residues" evidence="1">
    <location>
        <begin position="1"/>
        <end position="15"/>
    </location>
</feature>
<dbReference type="Proteomes" id="UP000265520">
    <property type="component" value="Unassembled WGS sequence"/>
</dbReference>
<name>A0A392VF76_9FABA</name>
<sequence length="40" mass="4572">MLRKRDNPSKVTGKDAKRKKANGVLRHTMQNLKKVARLPS</sequence>
<protein>
    <submittedName>
        <fullName evidence="2">Uncharacterized protein</fullName>
    </submittedName>
</protein>